<evidence type="ECO:0000313" key="4">
    <source>
        <dbReference type="EMBL" id="SEK83679.1"/>
    </source>
</evidence>
<dbReference type="Pfam" id="PF03480">
    <property type="entry name" value="DctP"/>
    <property type="match status" value="1"/>
</dbReference>
<keyword evidence="1" id="KW-0732">Signal</keyword>
<dbReference type="NCBIfam" id="NF037995">
    <property type="entry name" value="TRAP_S1"/>
    <property type="match status" value="1"/>
</dbReference>
<dbReference type="PANTHER" id="PTHR33376:SF5">
    <property type="entry name" value="EXTRACYTOPLASMIC SOLUTE RECEPTOR PROTEIN"/>
    <property type="match status" value="1"/>
</dbReference>
<dbReference type="Gene3D" id="3.40.190.10">
    <property type="entry name" value="Periplasmic binding protein-like II"/>
    <property type="match status" value="1"/>
</dbReference>
<dbReference type="GO" id="GO:0031317">
    <property type="term" value="C:tripartite ATP-independent periplasmic transporter complex"/>
    <property type="evidence" value="ECO:0007669"/>
    <property type="project" value="InterPro"/>
</dbReference>
<dbReference type="InterPro" id="IPR006311">
    <property type="entry name" value="TAT_signal"/>
</dbReference>
<keyword evidence="3" id="KW-0479">Metal-binding</keyword>
<keyword evidence="5" id="KW-1185">Reference proteome</keyword>
<organism evidence="4 5">
    <name type="scientific">Ectothiorhodospira marina</name>
    <dbReference type="NCBI Taxonomy" id="1396821"/>
    <lineage>
        <taxon>Bacteria</taxon>
        <taxon>Pseudomonadati</taxon>
        <taxon>Pseudomonadota</taxon>
        <taxon>Gammaproteobacteria</taxon>
        <taxon>Chromatiales</taxon>
        <taxon>Ectothiorhodospiraceae</taxon>
        <taxon>Ectothiorhodospira</taxon>
    </lineage>
</organism>
<feature type="binding site" evidence="3">
    <location>
        <position position="247"/>
    </location>
    <ligand>
        <name>substrate</name>
    </ligand>
</feature>
<dbReference type="Gene3D" id="3.40.190.170">
    <property type="entry name" value="Bacterial extracellular solute-binding protein, family 7"/>
    <property type="match status" value="1"/>
</dbReference>
<dbReference type="RefSeq" id="WP_090252506.1">
    <property type="nucleotide sequence ID" value="NZ_FOAA01000005.1"/>
</dbReference>
<evidence type="ECO:0000256" key="3">
    <source>
        <dbReference type="PIRSR" id="PIRSR039026-2"/>
    </source>
</evidence>
<dbReference type="InterPro" id="IPR026289">
    <property type="entry name" value="SBP_TakP-like"/>
</dbReference>
<dbReference type="GO" id="GO:0046872">
    <property type="term" value="F:metal ion binding"/>
    <property type="evidence" value="ECO:0007669"/>
    <property type="project" value="UniProtKB-KW"/>
</dbReference>
<evidence type="ECO:0000256" key="2">
    <source>
        <dbReference type="PIRSR" id="PIRSR039026-1"/>
    </source>
</evidence>
<dbReference type="InterPro" id="IPR038404">
    <property type="entry name" value="TRAP_DctP_sf"/>
</dbReference>
<feature type="binding site" evidence="2">
    <location>
        <position position="184"/>
    </location>
    <ligand>
        <name>substrate</name>
    </ligand>
</feature>
<dbReference type="EMBL" id="FOAA01000005">
    <property type="protein sequence ID" value="SEK83679.1"/>
    <property type="molecule type" value="Genomic_DNA"/>
</dbReference>
<sequence length="373" mass="41421">MSIKRRDFLKAGTAVATGAAAVLGAPAIVKAQERFNWRMTTTWPAGLPFFQTGPGSATDFARRVEEMSDGRIRIRVYSANELVPAFEGFDAASSGRQVQLNHGCAYYWAGKSFAAQYFTSVPFGMTFQGHNAWLNEGGGYELYREVYEPFDLIPLVVGCTGVQPMGWFRKPVESLADFRGLNIRMPGLAGDIYNAIGANARLLPGGELFAALERGAIDAAEWVGPYSDRELGLHRAAKYYYSSGWHEPATSTEVVVNRRAWESLPKDLQAIMRNAAAACNITSHAWLEARNADALDDLVNNHEVQFGPVPDDVIQALLEATRDILSDRASNDELTRKVHESYFKFKARHDRWQANSETMFQTQIRDLGQKILG</sequence>
<dbReference type="PROSITE" id="PS51318">
    <property type="entry name" value="TAT"/>
    <property type="match status" value="1"/>
</dbReference>
<evidence type="ECO:0000313" key="5">
    <source>
        <dbReference type="Proteomes" id="UP000199256"/>
    </source>
</evidence>
<name>A0A1H7KA25_9GAMM</name>
<feature type="binding site" evidence="2">
    <location>
        <position position="163"/>
    </location>
    <ligand>
        <name>substrate</name>
    </ligand>
</feature>
<dbReference type="Proteomes" id="UP000199256">
    <property type="component" value="Unassembled WGS sequence"/>
</dbReference>
<dbReference type="InterPro" id="IPR018389">
    <property type="entry name" value="DctP_fam"/>
</dbReference>
<dbReference type="PIRSF" id="PIRSF039026">
    <property type="entry name" value="SiaP"/>
    <property type="match status" value="1"/>
</dbReference>
<feature type="binding site" evidence="3">
    <location>
        <position position="221"/>
    </location>
    <ligand>
        <name>substrate</name>
    </ligand>
</feature>
<dbReference type="OrthoDB" id="9769667at2"/>
<proteinExistence type="predicted"/>
<dbReference type="CDD" id="cd13604">
    <property type="entry name" value="PBP2_TRAP_ketoacid_lactate_like"/>
    <property type="match status" value="1"/>
</dbReference>
<protein>
    <submittedName>
        <fullName evidence="4">TRAP-type mannitol/chloroaromatic compound transport system, substrate-binding protein</fullName>
    </submittedName>
</protein>
<reference evidence="5" key="1">
    <citation type="submission" date="2016-10" db="EMBL/GenBank/DDBJ databases">
        <authorList>
            <person name="Varghese N."/>
            <person name="Submissions S."/>
        </authorList>
    </citation>
    <scope>NUCLEOTIDE SEQUENCE [LARGE SCALE GENOMIC DNA]</scope>
    <source>
        <strain evidence="5">DSM 241</strain>
    </source>
</reference>
<dbReference type="PANTHER" id="PTHR33376">
    <property type="match status" value="1"/>
</dbReference>
<dbReference type="GO" id="GO:0055085">
    <property type="term" value="P:transmembrane transport"/>
    <property type="evidence" value="ECO:0007669"/>
    <property type="project" value="InterPro"/>
</dbReference>
<dbReference type="AlphaFoldDB" id="A0A1H7KA25"/>
<evidence type="ECO:0000256" key="1">
    <source>
        <dbReference type="ARBA" id="ARBA00022729"/>
    </source>
</evidence>
<feature type="binding site" evidence="3">
    <location>
        <position position="222"/>
    </location>
    <ligand>
        <name>Na(+)</name>
        <dbReference type="ChEBI" id="CHEBI:29101"/>
    </ligand>
</feature>
<gene>
    <name evidence="4" type="ORF">SAMN05444515_105190</name>
</gene>
<dbReference type="STRING" id="1396821.SAMN05444515_105190"/>
<accession>A0A1H7KA25</accession>